<dbReference type="InterPro" id="IPR011304">
    <property type="entry name" value="L-lactate_DH"/>
</dbReference>
<evidence type="ECO:0000256" key="8">
    <source>
        <dbReference type="PIRSR" id="PIRSR000102-3"/>
    </source>
</evidence>
<evidence type="ECO:0000313" key="13">
    <source>
        <dbReference type="Proteomes" id="UP000019248"/>
    </source>
</evidence>
<evidence type="ECO:0000259" key="10">
    <source>
        <dbReference type="Pfam" id="PF00056"/>
    </source>
</evidence>
<feature type="active site" description="Proton acceptor" evidence="7">
    <location>
        <position position="174"/>
    </location>
</feature>
<reference evidence="12 13" key="1">
    <citation type="journal article" date="2014" name="Int. J. Syst. Evol. Microbiol.">
        <title>Listeria floridensis sp. nov., Listeria aquatica sp. nov., Listeria cornellensis sp. nov., Listeria riparia sp. nov. and Listeria grandensis sp. nov., from agricultural and natural environments.</title>
        <authorList>
            <person name="den Bakker H.C."/>
            <person name="Warchocki S."/>
            <person name="Wright E.M."/>
            <person name="Allred A.F."/>
            <person name="Ahlstrom C."/>
            <person name="Manuel C.S."/>
            <person name="Stasiewicz M.J."/>
            <person name="Burrell A."/>
            <person name="Roof S."/>
            <person name="Strawn L."/>
            <person name="Fortes E.D."/>
            <person name="Nightingale K.K."/>
            <person name="Kephart D."/>
            <person name="Wiedmann M."/>
        </authorList>
    </citation>
    <scope>NUCLEOTIDE SEQUENCE [LARGE SCALE GENOMIC DNA]</scope>
    <source>
        <strain evidence="12 13">FSL S10-1204</strain>
    </source>
</reference>
<gene>
    <name evidence="12" type="ORF">PRIP_13079</name>
</gene>
<dbReference type="PANTHER" id="PTHR43128:SF31">
    <property type="entry name" value="L-LACTATE DEHYDROGENASE"/>
    <property type="match status" value="1"/>
</dbReference>
<comment type="caution">
    <text evidence="12">The sequence shown here is derived from an EMBL/GenBank/DDBJ whole genome shotgun (WGS) entry which is preliminary data.</text>
</comment>
<dbReference type="PROSITE" id="PS00064">
    <property type="entry name" value="L_LDH"/>
    <property type="match status" value="1"/>
</dbReference>
<dbReference type="PANTHER" id="PTHR43128">
    <property type="entry name" value="L-2-HYDROXYCARBOXYLATE DEHYDROGENASE (NAD(P)(+))"/>
    <property type="match status" value="1"/>
</dbReference>
<name>W7D2P4_9LIST</name>
<evidence type="ECO:0000256" key="5">
    <source>
        <dbReference type="ARBA" id="ARBA00023027"/>
    </source>
</evidence>
<organism evidence="12 13">
    <name type="scientific">Listeria riparia FSL S10-1204</name>
    <dbReference type="NCBI Taxonomy" id="1265816"/>
    <lineage>
        <taxon>Bacteria</taxon>
        <taxon>Bacillati</taxon>
        <taxon>Bacillota</taxon>
        <taxon>Bacilli</taxon>
        <taxon>Bacillales</taxon>
        <taxon>Listeriaceae</taxon>
        <taxon>Listeria</taxon>
    </lineage>
</organism>
<accession>W7D2P4</accession>
<dbReference type="InterPro" id="IPR036291">
    <property type="entry name" value="NAD(P)-bd_dom_sf"/>
</dbReference>
<evidence type="ECO:0000256" key="6">
    <source>
        <dbReference type="NCBIfam" id="TIGR01771"/>
    </source>
</evidence>
<dbReference type="NCBIfam" id="TIGR01771">
    <property type="entry name" value="L-LDH-NAD"/>
    <property type="match status" value="1"/>
</dbReference>
<dbReference type="SUPFAM" id="SSF51735">
    <property type="entry name" value="NAD(P)-binding Rossmann-fold domains"/>
    <property type="match status" value="1"/>
</dbReference>
<comment type="pathway">
    <text evidence="1">Fermentation; pyruvate fermentation to lactate; (S)-lactate from pyruvate: step 1/1.</text>
</comment>
<proteinExistence type="inferred from homology"/>
<evidence type="ECO:0000259" key="11">
    <source>
        <dbReference type="Pfam" id="PF02866"/>
    </source>
</evidence>
<dbReference type="Gene3D" id="3.90.110.10">
    <property type="entry name" value="Lactate dehydrogenase/glycoside hydrolase, family 4, C-terminal"/>
    <property type="match status" value="1"/>
</dbReference>
<keyword evidence="13" id="KW-1185">Reference proteome</keyword>
<dbReference type="InterPro" id="IPR018177">
    <property type="entry name" value="L-lactate_DH_AS"/>
</dbReference>
<sequence>MTRKVGIIGVGNVGSQVAFSLCTQGICDSLVLIDKNAKKAQSEAFDLLDMMAYTHPVSITTQDYAALDDADVVILAAGPEMMAQEDRLSELDETLAILDDVLPKLLHTAFHGIFLVITNPCDVVTHFVQERTGWDKQRVFGTGTALDTARMKRMVGSTLNVSPSSVEGFVLGEHGDSQFVAWSTVHVAGKTVSGSVALDRDKVEQETRDAGWAILQGKGCTSFGIGTTAAMITKAILTNEQRIIPVSTFDAKKGVYIGLPALVGRYGATTYYPKLNDSEKARYDTSIAVIRQAIESKNNTKPKKLSP</sequence>
<dbReference type="Pfam" id="PF00056">
    <property type="entry name" value="Ldh_1_N"/>
    <property type="match status" value="1"/>
</dbReference>
<evidence type="ECO:0000256" key="9">
    <source>
        <dbReference type="RuleBase" id="RU003369"/>
    </source>
</evidence>
<keyword evidence="5 8" id="KW-0520">NAD</keyword>
<dbReference type="AlphaFoldDB" id="W7D2P4"/>
<dbReference type="PRINTS" id="PR00086">
    <property type="entry name" value="LLDHDRGNASE"/>
</dbReference>
<evidence type="ECO:0000256" key="1">
    <source>
        <dbReference type="ARBA" id="ARBA00004843"/>
    </source>
</evidence>
<dbReference type="Proteomes" id="UP000019248">
    <property type="component" value="Unassembled WGS sequence"/>
</dbReference>
<dbReference type="OrthoDB" id="9802969at2"/>
<dbReference type="InterPro" id="IPR001236">
    <property type="entry name" value="Lactate/malate_DH_N"/>
</dbReference>
<feature type="binding site" evidence="8">
    <location>
        <begin position="9"/>
        <end position="14"/>
    </location>
    <ligand>
        <name>NAD(+)</name>
        <dbReference type="ChEBI" id="CHEBI:57540"/>
    </ligand>
</feature>
<dbReference type="GO" id="GO:0004459">
    <property type="term" value="F:L-lactate dehydrogenase (NAD+) activity"/>
    <property type="evidence" value="ECO:0007669"/>
    <property type="project" value="UniProtKB-UniRule"/>
</dbReference>
<dbReference type="CDD" id="cd05291">
    <property type="entry name" value="HicDH_like"/>
    <property type="match status" value="1"/>
</dbReference>
<evidence type="ECO:0000256" key="7">
    <source>
        <dbReference type="PIRSR" id="PIRSR000102-1"/>
    </source>
</evidence>
<dbReference type="GO" id="GO:0006089">
    <property type="term" value="P:lactate metabolic process"/>
    <property type="evidence" value="ECO:0007669"/>
    <property type="project" value="TreeGrafter"/>
</dbReference>
<dbReference type="UniPathway" id="UPA00554">
    <property type="reaction ID" value="UER00611"/>
</dbReference>
<evidence type="ECO:0000256" key="2">
    <source>
        <dbReference type="ARBA" id="ARBA00006054"/>
    </source>
</evidence>
<comment type="similarity">
    <text evidence="2">Belongs to the LDH/MDH superfamily. LDH family.</text>
</comment>
<dbReference type="Gene3D" id="3.40.50.720">
    <property type="entry name" value="NAD(P)-binding Rossmann-like Domain"/>
    <property type="match status" value="1"/>
</dbReference>
<dbReference type="GO" id="GO:0006096">
    <property type="term" value="P:glycolytic process"/>
    <property type="evidence" value="ECO:0007669"/>
    <property type="project" value="UniProtKB-UniRule"/>
</dbReference>
<dbReference type="RefSeq" id="WP_052008903.1">
    <property type="nucleotide sequence ID" value="NZ_AODL01000024.1"/>
</dbReference>
<evidence type="ECO:0000313" key="12">
    <source>
        <dbReference type="EMBL" id="EUJ43462.1"/>
    </source>
</evidence>
<protein>
    <recommendedName>
        <fullName evidence="3 6">L-lactate dehydrogenase</fullName>
        <ecNumber evidence="3 6">1.1.1.27</ecNumber>
    </recommendedName>
</protein>
<feature type="binding site" evidence="8">
    <location>
        <position position="34"/>
    </location>
    <ligand>
        <name>NAD(+)</name>
        <dbReference type="ChEBI" id="CHEBI:57540"/>
    </ligand>
</feature>
<dbReference type="InterPro" id="IPR001557">
    <property type="entry name" value="L-lactate/malate_DH"/>
</dbReference>
<keyword evidence="4 9" id="KW-0560">Oxidoreductase</keyword>
<dbReference type="EC" id="1.1.1.27" evidence="3 6"/>
<dbReference type="Pfam" id="PF02866">
    <property type="entry name" value="Ldh_1_C"/>
    <property type="match status" value="1"/>
</dbReference>
<dbReference type="InterPro" id="IPR015955">
    <property type="entry name" value="Lactate_DH/Glyco_Ohase_4_C"/>
</dbReference>
<feature type="binding site" evidence="8">
    <location>
        <begin position="117"/>
        <end position="119"/>
    </location>
    <ligand>
        <name>NAD(+)</name>
        <dbReference type="ChEBI" id="CHEBI:57540"/>
    </ligand>
</feature>
<dbReference type="SUPFAM" id="SSF56327">
    <property type="entry name" value="LDH C-terminal domain-like"/>
    <property type="match status" value="1"/>
</dbReference>
<feature type="domain" description="Lactate/malate dehydrogenase N-terminal" evidence="10">
    <location>
        <begin position="4"/>
        <end position="141"/>
    </location>
</feature>
<dbReference type="GO" id="GO:0005737">
    <property type="term" value="C:cytoplasm"/>
    <property type="evidence" value="ECO:0007669"/>
    <property type="project" value="UniProtKB-UniRule"/>
</dbReference>
<evidence type="ECO:0000256" key="4">
    <source>
        <dbReference type="ARBA" id="ARBA00023002"/>
    </source>
</evidence>
<dbReference type="PATRIC" id="fig|1265816.5.peg.2582"/>
<dbReference type="PIRSF" id="PIRSF000102">
    <property type="entry name" value="Lac_mal_DH"/>
    <property type="match status" value="1"/>
</dbReference>
<feature type="domain" description="Lactate/malate dehydrogenase C-terminal" evidence="11">
    <location>
        <begin position="144"/>
        <end position="297"/>
    </location>
</feature>
<dbReference type="EMBL" id="AODL01000024">
    <property type="protein sequence ID" value="EUJ43462.1"/>
    <property type="molecule type" value="Genomic_DNA"/>
</dbReference>
<evidence type="ECO:0000256" key="3">
    <source>
        <dbReference type="ARBA" id="ARBA00012967"/>
    </source>
</evidence>
<dbReference type="InterPro" id="IPR022383">
    <property type="entry name" value="Lactate/malate_DH_C"/>
</dbReference>